<comment type="caution">
    <text evidence="1">The sequence shown here is derived from an EMBL/GenBank/DDBJ whole genome shotgun (WGS) entry which is preliminary data.</text>
</comment>
<organism evidence="1 2">
    <name type="scientific">Flaviaesturariibacter amylovorans</name>
    <dbReference type="NCBI Taxonomy" id="1084520"/>
    <lineage>
        <taxon>Bacteria</taxon>
        <taxon>Pseudomonadati</taxon>
        <taxon>Bacteroidota</taxon>
        <taxon>Chitinophagia</taxon>
        <taxon>Chitinophagales</taxon>
        <taxon>Chitinophagaceae</taxon>
        <taxon>Flaviaestuariibacter</taxon>
    </lineage>
</organism>
<dbReference type="InterPro" id="IPR016084">
    <property type="entry name" value="Haem_Oase-like_multi-hlx"/>
</dbReference>
<evidence type="ECO:0000313" key="1">
    <source>
        <dbReference type="EMBL" id="GAA4332771.1"/>
    </source>
</evidence>
<reference evidence="2" key="1">
    <citation type="journal article" date="2019" name="Int. J. Syst. Evol. Microbiol.">
        <title>The Global Catalogue of Microorganisms (GCM) 10K type strain sequencing project: providing services to taxonomists for standard genome sequencing and annotation.</title>
        <authorList>
            <consortium name="The Broad Institute Genomics Platform"/>
            <consortium name="The Broad Institute Genome Sequencing Center for Infectious Disease"/>
            <person name="Wu L."/>
            <person name="Ma J."/>
        </authorList>
    </citation>
    <scope>NUCLEOTIDE SEQUENCE [LARGE SCALE GENOMIC DNA]</scope>
    <source>
        <strain evidence="2">JCM 17919</strain>
    </source>
</reference>
<dbReference type="InterPro" id="IPR016053">
    <property type="entry name" value="Haem_Oase-like"/>
</dbReference>
<dbReference type="CDD" id="cd19166">
    <property type="entry name" value="HemeO-bac"/>
    <property type="match status" value="1"/>
</dbReference>
<dbReference type="SUPFAM" id="SSF48613">
    <property type="entry name" value="Heme oxygenase-like"/>
    <property type="match status" value="1"/>
</dbReference>
<dbReference type="Gene3D" id="1.20.910.10">
    <property type="entry name" value="Heme oxygenase-like"/>
    <property type="match status" value="1"/>
</dbReference>
<dbReference type="Proteomes" id="UP001501725">
    <property type="component" value="Unassembled WGS sequence"/>
</dbReference>
<accession>A0ABP8H0W5</accession>
<evidence type="ECO:0000313" key="2">
    <source>
        <dbReference type="Proteomes" id="UP001501725"/>
    </source>
</evidence>
<dbReference type="EMBL" id="BAABGY010000007">
    <property type="protein sequence ID" value="GAA4332771.1"/>
    <property type="molecule type" value="Genomic_DNA"/>
</dbReference>
<sequence>MKQETDQRHRALEARLEPQLARLSSVDAYAQLLRTFYGFYAPLETAIESVLPGNLLPDLAGRRKAALLLGDLQAIGQPAEHIPLCAPPPLESPAAAFGALYVLEGSTLGGRFIVRMISTALPDLPESALTFFRGYGPDTGPMWLRFQAALSNWGTQNDPAPAVDAANRTFETFDAWIQQNQPR</sequence>
<protein>
    <submittedName>
        <fullName evidence="1">Biliverdin-producing heme oxygenase</fullName>
    </submittedName>
</protein>
<keyword evidence="2" id="KW-1185">Reference proteome</keyword>
<dbReference type="Pfam" id="PF01126">
    <property type="entry name" value="Heme_oxygenase"/>
    <property type="match status" value="1"/>
</dbReference>
<gene>
    <name evidence="1" type="ORF">GCM10023184_25590</name>
</gene>
<proteinExistence type="predicted"/>
<name>A0ABP8H0W5_9BACT</name>